<evidence type="ECO:0000256" key="5">
    <source>
        <dbReference type="ARBA" id="ARBA00023303"/>
    </source>
</evidence>
<accession>A0AAP0LPV4</accession>
<name>A0AAP0LPV4_9ROSI</name>
<reference evidence="8 9" key="1">
    <citation type="submission" date="2024-05" db="EMBL/GenBank/DDBJ databases">
        <title>Haplotype-resolved chromosome-level genome assembly of Huyou (Citrus changshanensis).</title>
        <authorList>
            <person name="Miao C."/>
            <person name="Chen W."/>
            <person name="Wu Y."/>
            <person name="Wang L."/>
            <person name="Zhao S."/>
            <person name="Grierson D."/>
            <person name="Xu C."/>
            <person name="Chen K."/>
        </authorList>
    </citation>
    <scope>NUCLEOTIDE SEQUENCE [LARGE SCALE GENOMIC DNA]</scope>
    <source>
        <strain evidence="8">01-14</strain>
        <tissue evidence="8">Leaf</tissue>
    </source>
</reference>
<feature type="transmembrane region" description="Helical" evidence="6">
    <location>
        <begin position="64"/>
        <end position="84"/>
    </location>
</feature>
<dbReference type="GO" id="GO:0005516">
    <property type="term" value="F:calmodulin binding"/>
    <property type="evidence" value="ECO:0007669"/>
    <property type="project" value="UniProtKB-KW"/>
</dbReference>
<dbReference type="Gene3D" id="1.10.287.630">
    <property type="entry name" value="Helix hairpin bin"/>
    <property type="match status" value="2"/>
</dbReference>
<dbReference type="SUPFAM" id="SSF51206">
    <property type="entry name" value="cAMP-binding domain-like"/>
    <property type="match status" value="2"/>
</dbReference>
<feature type="domain" description="Cyclic nucleotide-binding" evidence="7">
    <location>
        <begin position="336"/>
        <end position="424"/>
    </location>
</feature>
<dbReference type="GO" id="GO:0030552">
    <property type="term" value="F:cAMP binding"/>
    <property type="evidence" value="ECO:0007669"/>
    <property type="project" value="UniProtKB-KW"/>
</dbReference>
<feature type="transmembrane region" description="Helical" evidence="6">
    <location>
        <begin position="130"/>
        <end position="150"/>
    </location>
</feature>
<comment type="caution">
    <text evidence="8">The sequence shown here is derived from an EMBL/GenBank/DDBJ whole genome shotgun (WGS) entry which is preliminary data.</text>
</comment>
<dbReference type="Gene3D" id="1.10.287.70">
    <property type="match status" value="2"/>
</dbReference>
<feature type="transmembrane region" description="Helical" evidence="6">
    <location>
        <begin position="573"/>
        <end position="591"/>
    </location>
</feature>
<feature type="transmembrane region" description="Helical" evidence="6">
    <location>
        <begin position="800"/>
        <end position="817"/>
    </location>
</feature>
<keyword evidence="5" id="KW-0407">Ion channel</keyword>
<keyword evidence="1" id="KW-0140">cGMP</keyword>
<dbReference type="SUPFAM" id="SSF81324">
    <property type="entry name" value="Voltage-gated potassium channels"/>
    <property type="match status" value="2"/>
</dbReference>
<evidence type="ECO:0000313" key="9">
    <source>
        <dbReference type="Proteomes" id="UP001428341"/>
    </source>
</evidence>
<evidence type="ECO:0000259" key="7">
    <source>
        <dbReference type="PROSITE" id="PS50042"/>
    </source>
</evidence>
<keyword evidence="6" id="KW-0812">Transmembrane</keyword>
<dbReference type="AlphaFoldDB" id="A0AAP0LPV4"/>
<dbReference type="GO" id="GO:0034220">
    <property type="term" value="P:monoatomic ion transmembrane transport"/>
    <property type="evidence" value="ECO:0007669"/>
    <property type="project" value="UniProtKB-KW"/>
</dbReference>
<keyword evidence="4" id="KW-0406">Ion transport</keyword>
<evidence type="ECO:0000256" key="6">
    <source>
        <dbReference type="SAM" id="Phobius"/>
    </source>
</evidence>
<keyword evidence="3" id="KW-0142">cGMP-binding</keyword>
<dbReference type="GO" id="GO:0016020">
    <property type="term" value="C:membrane"/>
    <property type="evidence" value="ECO:0007669"/>
    <property type="project" value="UniProtKB-SubCell"/>
</dbReference>
<gene>
    <name evidence="8" type="ORF">WN944_025093</name>
</gene>
<dbReference type="CDD" id="cd00038">
    <property type="entry name" value="CAP_ED"/>
    <property type="match status" value="2"/>
</dbReference>
<feature type="transmembrane region" description="Helical" evidence="6">
    <location>
        <begin position="611"/>
        <end position="633"/>
    </location>
</feature>
<keyword evidence="2" id="KW-0112">Calmodulin-binding</keyword>
<organism evidence="8 9">
    <name type="scientific">Citrus x changshan-huyou</name>
    <dbReference type="NCBI Taxonomy" id="2935761"/>
    <lineage>
        <taxon>Eukaryota</taxon>
        <taxon>Viridiplantae</taxon>
        <taxon>Streptophyta</taxon>
        <taxon>Embryophyta</taxon>
        <taxon>Tracheophyta</taxon>
        <taxon>Spermatophyta</taxon>
        <taxon>Magnoliopsida</taxon>
        <taxon>eudicotyledons</taxon>
        <taxon>Gunneridae</taxon>
        <taxon>Pentapetalae</taxon>
        <taxon>rosids</taxon>
        <taxon>malvids</taxon>
        <taxon>Sapindales</taxon>
        <taxon>Rutaceae</taxon>
        <taxon>Aurantioideae</taxon>
        <taxon>Citrus</taxon>
    </lineage>
</organism>
<dbReference type="InterPro" id="IPR000595">
    <property type="entry name" value="cNMP-bd_dom"/>
</dbReference>
<proteinExistence type="predicted"/>
<dbReference type="GO" id="GO:0030553">
    <property type="term" value="F:cGMP binding"/>
    <property type="evidence" value="ECO:0007669"/>
    <property type="project" value="UniProtKB-KW"/>
</dbReference>
<evidence type="ECO:0000313" key="8">
    <source>
        <dbReference type="EMBL" id="KAK9181952.1"/>
    </source>
</evidence>
<keyword evidence="4" id="KW-0813">Transport</keyword>
<dbReference type="PANTHER" id="PTHR45651:SF5">
    <property type="entry name" value="CYCLIC NUCLEOTIDE-GATED ION CHANNEL 1"/>
    <property type="match status" value="1"/>
</dbReference>
<feature type="domain" description="Cyclic nucleotide-binding" evidence="7">
    <location>
        <begin position="898"/>
        <end position="1020"/>
    </location>
</feature>
<keyword evidence="6" id="KW-0472">Membrane</keyword>
<keyword evidence="3" id="KW-0547">Nucleotide-binding</keyword>
<keyword evidence="4" id="KW-1071">Ligand-gated ion channel</keyword>
<feature type="transmembrane region" description="Helical" evidence="6">
    <location>
        <begin position="238"/>
        <end position="256"/>
    </location>
</feature>
<evidence type="ECO:0000256" key="2">
    <source>
        <dbReference type="ARBA" id="ARBA00022860"/>
    </source>
</evidence>
<evidence type="ECO:0000256" key="1">
    <source>
        <dbReference type="ARBA" id="ARBA00022535"/>
    </source>
</evidence>
<dbReference type="PROSITE" id="PS50042">
    <property type="entry name" value="CNMP_BINDING_3"/>
    <property type="match status" value="2"/>
</dbReference>
<dbReference type="InterPro" id="IPR014710">
    <property type="entry name" value="RmlC-like_jellyroll"/>
</dbReference>
<dbReference type="Gene3D" id="2.60.120.10">
    <property type="entry name" value="Jelly Rolls"/>
    <property type="match status" value="2"/>
</dbReference>
<dbReference type="Proteomes" id="UP001428341">
    <property type="component" value="Unassembled WGS sequence"/>
</dbReference>
<dbReference type="EMBL" id="JBCGBO010000024">
    <property type="protein sequence ID" value="KAK9181952.1"/>
    <property type="molecule type" value="Genomic_DNA"/>
</dbReference>
<feature type="transmembrane region" description="Helical" evidence="6">
    <location>
        <begin position="676"/>
        <end position="699"/>
    </location>
</feature>
<dbReference type="InterPro" id="IPR018490">
    <property type="entry name" value="cNMP-bd_dom_sf"/>
</dbReference>
<keyword evidence="9" id="KW-1185">Reference proteome</keyword>
<evidence type="ECO:0000256" key="4">
    <source>
        <dbReference type="ARBA" id="ARBA00023286"/>
    </source>
</evidence>
<dbReference type="PANTHER" id="PTHR45651">
    <property type="entry name" value="CYCLIC NUCLEOTIDE-GATED ION CHANNEL 15-RELATED-RELATED"/>
    <property type="match status" value="1"/>
</dbReference>
<evidence type="ECO:0000256" key="3">
    <source>
        <dbReference type="ARBA" id="ARBA00022992"/>
    </source>
</evidence>
<keyword evidence="6" id="KW-1133">Transmembrane helix</keyword>
<sequence>MVLDPVFLYIPVTNDEKKCFQFDRWVMSVVIAERSAFGIWYLTNRTSEIRESIHRNYSKSLLSVFLLDLSIILPLPQVLVLLAYSQRVSGQEFFSLMNLFLVQHGLKVIRLAKLITEWKNSYNLNKWANLTFNFGYLHAANVFGSLWYFFAVQRKAECWKKACTDFTRCGLLPFHCDDSLTNYTFSSDFCSTKTQNATIYDFGIFRDAIQSGVLDQNNFFRSCFGQGLPLSTNVLENIFVISITITGVVLFFLLIGKVQSETSKVYEIRQKVREIDRWLPFGKLPKKLQKEIKEYRTSKLQTTGVDVENVVNHLPRHLRKNIKQKLCLDLLKKVEEFGNWSDSSLERFCDVVKPVVFTERSYILREGNPIDQMLFVLQGKLWTYTSRSITGFSSNSGNLNNHLEDGDFSGEELIAWAKADRDSSNLPISTKTIQALTNVEAFVLMADDLKQETEIKLRFIYLNFPSPWLIMSQHSNLEEGTPRLVAGVEMDSISRSEREATVSAFRTVIESLGNGEKTSLRQIRNLPRRFLDATRRYPDANFWLIYVYSIIFDPVFLYLPVINDGKKCFQFDIALMILVIVERTAYDILFLMKKALRIGENVHRNFSKSRLAVFLFDLAFIFPLPQVLVLLVYNRLMNVQQFFHVMNLFIVQHLLKVKRLYALIKKRKNSYKHTKWARLTFNLFYLHAANGFGALWYFFALQRKTECWRKACTDSTKCRLLPLHCDNSLTNYTFSNDFCSTKTQNATIYDFGIFFDAINSGVMEQNSLSLRFLLCIRWSLQNLSSFGQGLPFSSNVLENIFVISITITGVVLFFFLIGKVQYEMSKAEEIRQKVQEIYQWPPFGKLPKELQKKVRRHPASKLRGTTGVDVEMVNNLPEDLRKSIKQNLCLDLLKKVEEFGRQDVSSLKKLCDVVKPVVFTERSYVLREGNPIDQMLFVLQGKLWTYTSRSIAGSSSNSGNLNNHLEYGNFSGEELIAWAKADRDSSNLPLSTKTIQALTNVEAFVLMADDLKQVLLNIDN</sequence>
<protein>
    <recommendedName>
        <fullName evidence="7">Cyclic nucleotide-binding domain-containing protein</fullName>
    </recommendedName>
</protein>
<feature type="transmembrane region" description="Helical" evidence="6">
    <location>
        <begin position="543"/>
        <end position="561"/>
    </location>
</feature>